<dbReference type="EMBL" id="LN679166">
    <property type="protein sequence ID" value="CEL62330.1"/>
    <property type="molecule type" value="Genomic_DNA"/>
</dbReference>
<dbReference type="AlphaFoldDB" id="A0A0B7FX88"/>
<sequence length="101" mass="11018">MERGLVTVLGGGTPHHPLSSAKERITNHVQVACVYAGTCTHVTSGVFMKCLVPSRARPTRILYRNSQIQWSQSMPANGAGYSTRPVIKLPVSMKDVIPFPQ</sequence>
<gene>
    <name evidence="1" type="ORF">RSOLAG1IB_10383</name>
</gene>
<dbReference type="Proteomes" id="UP000059188">
    <property type="component" value="Unassembled WGS sequence"/>
</dbReference>
<keyword evidence="2" id="KW-1185">Reference proteome</keyword>
<accession>A0A0B7FX88</accession>
<proteinExistence type="predicted"/>
<protein>
    <submittedName>
        <fullName evidence="1">Uncharacterized protein</fullName>
    </submittedName>
</protein>
<organism evidence="1 2">
    <name type="scientific">Thanatephorus cucumeris (strain AG1-IB / isolate 7/3/14)</name>
    <name type="common">Lettuce bottom rot fungus</name>
    <name type="synonym">Rhizoctonia solani</name>
    <dbReference type="NCBI Taxonomy" id="1108050"/>
    <lineage>
        <taxon>Eukaryota</taxon>
        <taxon>Fungi</taxon>
        <taxon>Dikarya</taxon>
        <taxon>Basidiomycota</taxon>
        <taxon>Agaricomycotina</taxon>
        <taxon>Agaricomycetes</taxon>
        <taxon>Cantharellales</taxon>
        <taxon>Ceratobasidiaceae</taxon>
        <taxon>Rhizoctonia</taxon>
        <taxon>Rhizoctonia solani AG-1</taxon>
    </lineage>
</organism>
<evidence type="ECO:0000313" key="1">
    <source>
        <dbReference type="EMBL" id="CEL62330.1"/>
    </source>
</evidence>
<evidence type="ECO:0000313" key="2">
    <source>
        <dbReference type="Proteomes" id="UP000059188"/>
    </source>
</evidence>
<name>A0A0B7FX88_THACB</name>
<reference evidence="1 2" key="1">
    <citation type="submission" date="2014-11" db="EMBL/GenBank/DDBJ databases">
        <authorList>
            <person name="Wibberg Daniel"/>
        </authorList>
    </citation>
    <scope>NUCLEOTIDE SEQUENCE [LARGE SCALE GENOMIC DNA]</scope>
    <source>
        <strain evidence="1">Rhizoctonia solani AG1-IB 7/3/14</strain>
    </source>
</reference>